<keyword evidence="2" id="KW-1185">Reference proteome</keyword>
<sequence length="319" mass="35507">MKDRFGREISYMRISVTDRCNLRCKYCMPEEGIENLGHDKILTFEDIQRIVKAAAELGISKFRITGGEPLARKGIASLIEQLAATEGVKELVMTTNGTLLAGQAEALKKAGLSRVNISVDSLLYHKYEEITRGGDLDEVFEGVNAALAAGLTPVKLNVVAMEGFNDDEILNFVQLTINHPLDIRFIELMPIGQAAFSSGYRYLSCDEIKTKLPSLIPLKRQDGVADLYRYPEAQGNIGFISPMSRQFCGDCNKIRLTADGKLKPCLHTDQEIDLNEILQLKDHELLKETLRQAILQKGEQHELNSGGKPIEREMNRIGG</sequence>
<dbReference type="Proteomes" id="UP000594014">
    <property type="component" value="Chromosome"/>
</dbReference>
<name>A0ACD1AGM9_9FIRM</name>
<dbReference type="EMBL" id="CP042469">
    <property type="protein sequence ID" value="QOX65633.1"/>
    <property type="molecule type" value="Genomic_DNA"/>
</dbReference>
<proteinExistence type="predicted"/>
<reference evidence="1" key="1">
    <citation type="submission" date="2019-08" db="EMBL/GenBank/DDBJ databases">
        <title>Genome sequence of Clostridiales bacterium MT110.</title>
        <authorList>
            <person name="Cao J."/>
        </authorList>
    </citation>
    <scope>NUCLEOTIDE SEQUENCE</scope>
    <source>
        <strain evidence="1">MT110</strain>
    </source>
</reference>
<gene>
    <name evidence="1" type="primary">moaA</name>
    <name evidence="1" type="ORF">FRZ06_20905</name>
</gene>
<accession>A0ACD1AGM9</accession>
<evidence type="ECO:0000313" key="2">
    <source>
        <dbReference type="Proteomes" id="UP000594014"/>
    </source>
</evidence>
<evidence type="ECO:0000313" key="1">
    <source>
        <dbReference type="EMBL" id="QOX65633.1"/>
    </source>
</evidence>
<protein>
    <submittedName>
        <fullName evidence="1">GTP 3',8-cyclase MoaA</fullName>
    </submittedName>
</protein>
<organism evidence="1 2">
    <name type="scientific">Anoxybacterium hadale</name>
    <dbReference type="NCBI Taxonomy" id="3408580"/>
    <lineage>
        <taxon>Bacteria</taxon>
        <taxon>Bacillati</taxon>
        <taxon>Bacillota</taxon>
        <taxon>Clostridia</taxon>
        <taxon>Peptostreptococcales</taxon>
        <taxon>Anaerovoracaceae</taxon>
        <taxon>Anoxybacterium</taxon>
    </lineage>
</organism>